<feature type="region of interest" description="Disordered" evidence="1">
    <location>
        <begin position="175"/>
        <end position="199"/>
    </location>
</feature>
<proteinExistence type="predicted"/>
<evidence type="ECO:0000313" key="2">
    <source>
        <dbReference type="EMBL" id="KAK5690811.1"/>
    </source>
</evidence>
<feature type="compositionally biased region" description="Basic and acidic residues" evidence="1">
    <location>
        <begin position="175"/>
        <end position="185"/>
    </location>
</feature>
<gene>
    <name evidence="2" type="ORF">LTR97_011972</name>
</gene>
<dbReference type="EMBL" id="JAVRQU010000023">
    <property type="protein sequence ID" value="KAK5690811.1"/>
    <property type="molecule type" value="Genomic_DNA"/>
</dbReference>
<dbReference type="Proteomes" id="UP001310594">
    <property type="component" value="Unassembled WGS sequence"/>
</dbReference>
<reference evidence="2" key="1">
    <citation type="submission" date="2023-08" db="EMBL/GenBank/DDBJ databases">
        <title>Black Yeasts Isolated from many extreme environments.</title>
        <authorList>
            <person name="Coleine C."/>
            <person name="Stajich J.E."/>
            <person name="Selbmann L."/>
        </authorList>
    </citation>
    <scope>NUCLEOTIDE SEQUENCE</scope>
    <source>
        <strain evidence="2">CCFEE 5810</strain>
    </source>
</reference>
<evidence type="ECO:0000313" key="3">
    <source>
        <dbReference type="Proteomes" id="UP001310594"/>
    </source>
</evidence>
<comment type="caution">
    <text evidence="2">The sequence shown here is derived from an EMBL/GenBank/DDBJ whole genome shotgun (WGS) entry which is preliminary data.</text>
</comment>
<accession>A0AAN7VW89</accession>
<name>A0AAN7VW89_9PEZI</name>
<feature type="compositionally biased region" description="Polar residues" evidence="1">
    <location>
        <begin position="187"/>
        <end position="199"/>
    </location>
</feature>
<sequence length="199" mass="22823">MYIKHVIRAHVYAYTFPAVDARADPKALEDYHTWRALTAIQFHESPLQQSLTHALINKLQTDIQERVRTFAAYTSSNVRQELRTIIAHAVDIDLLIQTQQATYQPYRLTEGDRLFDFRALEGQAQVYRYARKTTGDDIVRLVVSPGLYRSGDVDGVGRSSNKVILERCEVWTDSQPRRTDSEGLRRSNATNGSRRPSRV</sequence>
<dbReference type="AlphaFoldDB" id="A0AAN7VW89"/>
<organism evidence="2 3">
    <name type="scientific">Elasticomyces elasticus</name>
    <dbReference type="NCBI Taxonomy" id="574655"/>
    <lineage>
        <taxon>Eukaryota</taxon>
        <taxon>Fungi</taxon>
        <taxon>Dikarya</taxon>
        <taxon>Ascomycota</taxon>
        <taxon>Pezizomycotina</taxon>
        <taxon>Dothideomycetes</taxon>
        <taxon>Dothideomycetidae</taxon>
        <taxon>Mycosphaerellales</taxon>
        <taxon>Teratosphaeriaceae</taxon>
        <taxon>Elasticomyces</taxon>
    </lineage>
</organism>
<protein>
    <submittedName>
        <fullName evidence="2">Uncharacterized protein</fullName>
    </submittedName>
</protein>
<evidence type="ECO:0000256" key="1">
    <source>
        <dbReference type="SAM" id="MobiDB-lite"/>
    </source>
</evidence>